<evidence type="ECO:0000313" key="4">
    <source>
        <dbReference type="Proteomes" id="UP000077202"/>
    </source>
</evidence>
<keyword evidence="2" id="KW-0472">Membrane</keyword>
<evidence type="ECO:0000256" key="2">
    <source>
        <dbReference type="SAM" id="Phobius"/>
    </source>
</evidence>
<feature type="transmembrane region" description="Helical" evidence="2">
    <location>
        <begin position="126"/>
        <end position="148"/>
    </location>
</feature>
<dbReference type="AlphaFoldDB" id="A0A176WPI8"/>
<name>A0A176WPI8_MARPO</name>
<accession>A0A176WPI8</accession>
<evidence type="ECO:0000313" key="3">
    <source>
        <dbReference type="EMBL" id="OAE34415.1"/>
    </source>
</evidence>
<sequence>MTTTTAAARRKKSQPVTRRPRVRYVADSTVYCRCALGFITAVLFLLLLPLLLQRRAGHREAEGEGGGRQGPGRRARERAELLALVEPLPPGGRAGEEEEEEEEGGREGGSGYFALRLPSWLLLPSLPHPLVVLVLLQLLMLLMMMQLLH</sequence>
<feature type="transmembrane region" description="Helical" evidence="2">
    <location>
        <begin position="30"/>
        <end position="52"/>
    </location>
</feature>
<gene>
    <name evidence="3" type="ORF">AXG93_4875s1350</name>
</gene>
<evidence type="ECO:0000256" key="1">
    <source>
        <dbReference type="SAM" id="MobiDB-lite"/>
    </source>
</evidence>
<dbReference type="Proteomes" id="UP000077202">
    <property type="component" value="Unassembled WGS sequence"/>
</dbReference>
<keyword evidence="2" id="KW-0812">Transmembrane</keyword>
<protein>
    <submittedName>
        <fullName evidence="3">Uncharacterized protein</fullName>
    </submittedName>
</protein>
<feature type="region of interest" description="Disordered" evidence="1">
    <location>
        <begin position="87"/>
        <end position="108"/>
    </location>
</feature>
<comment type="caution">
    <text evidence="3">The sequence shown here is derived from an EMBL/GenBank/DDBJ whole genome shotgun (WGS) entry which is preliminary data.</text>
</comment>
<keyword evidence="4" id="KW-1185">Reference proteome</keyword>
<keyword evidence="2" id="KW-1133">Transmembrane helix</keyword>
<organism evidence="3 4">
    <name type="scientific">Marchantia polymorpha subsp. ruderalis</name>
    <dbReference type="NCBI Taxonomy" id="1480154"/>
    <lineage>
        <taxon>Eukaryota</taxon>
        <taxon>Viridiplantae</taxon>
        <taxon>Streptophyta</taxon>
        <taxon>Embryophyta</taxon>
        <taxon>Marchantiophyta</taxon>
        <taxon>Marchantiopsida</taxon>
        <taxon>Marchantiidae</taxon>
        <taxon>Marchantiales</taxon>
        <taxon>Marchantiaceae</taxon>
        <taxon>Marchantia</taxon>
    </lineage>
</organism>
<proteinExistence type="predicted"/>
<dbReference type="EMBL" id="LVLJ01000408">
    <property type="protein sequence ID" value="OAE34415.1"/>
    <property type="molecule type" value="Genomic_DNA"/>
</dbReference>
<reference evidence="3" key="1">
    <citation type="submission" date="2016-03" db="EMBL/GenBank/DDBJ databases">
        <title>Mechanisms controlling the formation of the plant cell surface in tip-growing cells are functionally conserved among land plants.</title>
        <authorList>
            <person name="Honkanen S."/>
            <person name="Jones V.A."/>
            <person name="Morieri G."/>
            <person name="Champion C."/>
            <person name="Hetherington A.J."/>
            <person name="Kelly S."/>
            <person name="Saint-Marcoux D."/>
            <person name="Proust H."/>
            <person name="Prescott H."/>
            <person name="Dolan L."/>
        </authorList>
    </citation>
    <scope>NUCLEOTIDE SEQUENCE [LARGE SCALE GENOMIC DNA]</scope>
    <source>
        <tissue evidence="3">Whole gametophyte</tissue>
    </source>
</reference>